<dbReference type="Gene3D" id="3.30.300.30">
    <property type="match status" value="1"/>
</dbReference>
<dbReference type="InterPro" id="IPR025110">
    <property type="entry name" value="AMP-bd_C"/>
</dbReference>
<dbReference type="Pfam" id="PF13193">
    <property type="entry name" value="AMP-binding_C"/>
    <property type="match status" value="1"/>
</dbReference>
<dbReference type="Proteomes" id="UP001148838">
    <property type="component" value="Unassembled WGS sequence"/>
</dbReference>
<evidence type="ECO:0000313" key="2">
    <source>
        <dbReference type="EMBL" id="KAJ4444147.1"/>
    </source>
</evidence>
<evidence type="ECO:0000259" key="1">
    <source>
        <dbReference type="Pfam" id="PF13193"/>
    </source>
</evidence>
<comment type="caution">
    <text evidence="2">The sequence shown here is derived from an EMBL/GenBank/DDBJ whole genome shotgun (WGS) entry which is preliminary data.</text>
</comment>
<protein>
    <recommendedName>
        <fullName evidence="1">AMP-binding enzyme C-terminal domain-containing protein</fullName>
    </recommendedName>
</protein>
<gene>
    <name evidence="2" type="ORF">ANN_05936</name>
</gene>
<organism evidence="2 3">
    <name type="scientific">Periplaneta americana</name>
    <name type="common">American cockroach</name>
    <name type="synonym">Blatta americana</name>
    <dbReference type="NCBI Taxonomy" id="6978"/>
    <lineage>
        <taxon>Eukaryota</taxon>
        <taxon>Metazoa</taxon>
        <taxon>Ecdysozoa</taxon>
        <taxon>Arthropoda</taxon>
        <taxon>Hexapoda</taxon>
        <taxon>Insecta</taxon>
        <taxon>Pterygota</taxon>
        <taxon>Neoptera</taxon>
        <taxon>Polyneoptera</taxon>
        <taxon>Dictyoptera</taxon>
        <taxon>Blattodea</taxon>
        <taxon>Blattoidea</taxon>
        <taxon>Blattidae</taxon>
        <taxon>Blattinae</taxon>
        <taxon>Periplaneta</taxon>
    </lineage>
</organism>
<evidence type="ECO:0000313" key="3">
    <source>
        <dbReference type="Proteomes" id="UP001148838"/>
    </source>
</evidence>
<dbReference type="PANTHER" id="PTHR24096:SF422">
    <property type="entry name" value="BCDNA.GH02901"/>
    <property type="match status" value="1"/>
</dbReference>
<name>A0ABQ8TC60_PERAM</name>
<dbReference type="PANTHER" id="PTHR24096">
    <property type="entry name" value="LONG-CHAIN-FATTY-ACID--COA LIGASE"/>
    <property type="match status" value="1"/>
</dbReference>
<dbReference type="InterPro" id="IPR045851">
    <property type="entry name" value="AMP-bd_C_sf"/>
</dbReference>
<keyword evidence="3" id="KW-1185">Reference proteome</keyword>
<reference evidence="2 3" key="1">
    <citation type="journal article" date="2022" name="Allergy">
        <title>Genome assembly and annotation of Periplaneta americana reveal a comprehensive cockroach allergen profile.</title>
        <authorList>
            <person name="Wang L."/>
            <person name="Xiong Q."/>
            <person name="Saelim N."/>
            <person name="Wang L."/>
            <person name="Nong W."/>
            <person name="Wan A.T."/>
            <person name="Shi M."/>
            <person name="Liu X."/>
            <person name="Cao Q."/>
            <person name="Hui J.H.L."/>
            <person name="Sookrung N."/>
            <person name="Leung T.F."/>
            <person name="Tungtrongchitr A."/>
            <person name="Tsui S.K.W."/>
        </authorList>
    </citation>
    <scope>NUCLEOTIDE SEQUENCE [LARGE SCALE GENOMIC DNA]</scope>
    <source>
        <strain evidence="2">PWHHKU_190912</strain>
    </source>
</reference>
<proteinExistence type="predicted"/>
<dbReference type="SUPFAM" id="SSF56801">
    <property type="entry name" value="Acetyl-CoA synthetase-like"/>
    <property type="match status" value="1"/>
</dbReference>
<sequence>MLYIGTAASGDKPTIHSIPSTDSNVLESPNVIHRQRVAPAELEEILRSHPHIEDAAVVGIPDERSGEIPKAFVVPKEKKISEEEVKKFVAEKVSDYKHLKGGVEFISSIPKSPSGKILRRLLKERR</sequence>
<accession>A0ABQ8TC60</accession>
<dbReference type="EMBL" id="JAJSOF020000011">
    <property type="protein sequence ID" value="KAJ4444147.1"/>
    <property type="molecule type" value="Genomic_DNA"/>
</dbReference>
<feature type="domain" description="AMP-binding enzyme C-terminal" evidence="1">
    <location>
        <begin position="41"/>
        <end position="116"/>
    </location>
</feature>